<sequence length="237" mass="26165">MESEVAEVPFSGHWKAMVEIARKPEELFLSFPYRARVFSSGERTLVSLSFKRLLARFDFDGVLEFTFGEPFATYVMKGERGLLILSFAAGDGTLLSRASADIPGERRLKGKLRFLALQSGKTVARMAESYESVAPRIVGSPLDFVLRDLDPSLLPHVIRYVRLKLAKPSFRLVGNGGSERFSISVENDVVSGIEHEGPNGSAIIEIGKDVLEVAKEDFQGVDVRGRYEVKAILPSSP</sequence>
<dbReference type="AlphaFoldDB" id="A0A218P1C2"/>
<name>A0A218P1C2_THECE</name>
<dbReference type="EMBL" id="CP014854">
    <property type="protein sequence ID" value="ASI98736.1"/>
    <property type="molecule type" value="Genomic_DNA"/>
</dbReference>
<dbReference type="KEGG" id="tce:A3L02_03735"/>
<evidence type="ECO:0000313" key="1">
    <source>
        <dbReference type="EMBL" id="ASI98736.1"/>
    </source>
</evidence>
<reference evidence="1 2" key="1">
    <citation type="submission" date="2016-03" db="EMBL/GenBank/DDBJ databases">
        <title>Complete genome sequence of Thermococcus celer.</title>
        <authorList>
            <person name="Oger P.M."/>
        </authorList>
    </citation>
    <scope>NUCLEOTIDE SEQUENCE [LARGE SCALE GENOMIC DNA]</scope>
    <source>
        <strain evidence="1 2">Vu 13</strain>
    </source>
</reference>
<evidence type="ECO:0000313" key="2">
    <source>
        <dbReference type="Proteomes" id="UP000197156"/>
    </source>
</evidence>
<keyword evidence="2" id="KW-1185">Reference proteome</keyword>
<protein>
    <submittedName>
        <fullName evidence="1">Uncharacterized protein</fullName>
    </submittedName>
</protein>
<accession>A0A218P1C2</accession>
<proteinExistence type="predicted"/>
<dbReference type="OrthoDB" id="89671at2157"/>
<dbReference type="Proteomes" id="UP000197156">
    <property type="component" value="Chromosome"/>
</dbReference>
<dbReference type="RefSeq" id="WP_088862695.1">
    <property type="nucleotide sequence ID" value="NZ_CP014854.1"/>
</dbReference>
<dbReference type="GeneID" id="33323838"/>
<gene>
    <name evidence="1" type="ORF">A3L02_03735</name>
</gene>
<organism evidence="1 2">
    <name type="scientific">Thermococcus celer Vu 13 = JCM 8558</name>
    <dbReference type="NCBI Taxonomy" id="1293037"/>
    <lineage>
        <taxon>Archaea</taxon>
        <taxon>Methanobacteriati</taxon>
        <taxon>Methanobacteriota</taxon>
        <taxon>Thermococci</taxon>
        <taxon>Thermococcales</taxon>
        <taxon>Thermococcaceae</taxon>
        <taxon>Thermococcus</taxon>
    </lineage>
</organism>